<evidence type="ECO:0000256" key="4">
    <source>
        <dbReference type="SAM" id="MobiDB-lite"/>
    </source>
</evidence>
<dbReference type="Gene3D" id="3.30.200.20">
    <property type="entry name" value="Phosphorylase Kinase, domain 1"/>
    <property type="match status" value="1"/>
</dbReference>
<feature type="region of interest" description="Disordered" evidence="4">
    <location>
        <begin position="567"/>
        <end position="678"/>
    </location>
</feature>
<feature type="region of interest" description="Disordered" evidence="4">
    <location>
        <begin position="801"/>
        <end position="847"/>
    </location>
</feature>
<feature type="region of interest" description="Disordered" evidence="4">
    <location>
        <begin position="696"/>
        <end position="742"/>
    </location>
</feature>
<evidence type="ECO:0000313" key="6">
    <source>
        <dbReference type="EMBL" id="NXL19729.1"/>
    </source>
</evidence>
<keyword evidence="2" id="KW-0808">Transferase</keyword>
<evidence type="ECO:0000256" key="2">
    <source>
        <dbReference type="ARBA" id="ARBA00022679"/>
    </source>
</evidence>
<dbReference type="GO" id="GO:0002753">
    <property type="term" value="P:cytoplasmic pattern recognition receptor signaling pathway"/>
    <property type="evidence" value="ECO:0007669"/>
    <property type="project" value="TreeGrafter"/>
</dbReference>
<feature type="compositionally biased region" description="Polar residues" evidence="4">
    <location>
        <begin position="667"/>
        <end position="676"/>
    </location>
</feature>
<proteinExistence type="predicted"/>
<dbReference type="SMART" id="SM00811">
    <property type="entry name" value="Alpha_kinase"/>
    <property type="match status" value="1"/>
</dbReference>
<dbReference type="Gene3D" id="3.20.200.10">
    <property type="entry name" value="MHCK/EF2 kinase"/>
    <property type="match status" value="1"/>
</dbReference>
<evidence type="ECO:0000256" key="3">
    <source>
        <dbReference type="ARBA" id="ARBA00022777"/>
    </source>
</evidence>
<dbReference type="SUPFAM" id="SSF56112">
    <property type="entry name" value="Protein kinase-like (PK-like)"/>
    <property type="match status" value="1"/>
</dbReference>
<dbReference type="GO" id="GO:0005929">
    <property type="term" value="C:cilium"/>
    <property type="evidence" value="ECO:0007669"/>
    <property type="project" value="TreeGrafter"/>
</dbReference>
<dbReference type="GO" id="GO:0048029">
    <property type="term" value="F:monosaccharide binding"/>
    <property type="evidence" value="ECO:0007669"/>
    <property type="project" value="TreeGrafter"/>
</dbReference>
<keyword evidence="3 6" id="KW-0418">Kinase</keyword>
<dbReference type="CDD" id="cd16969">
    <property type="entry name" value="Alpha_kinase_ALPK1"/>
    <property type="match status" value="1"/>
</dbReference>
<accession>A0A7L0QST8</accession>
<dbReference type="InterPro" id="IPR004166">
    <property type="entry name" value="a-kinase_dom"/>
</dbReference>
<protein>
    <submittedName>
        <fullName evidence="6">ALPK1 kinase</fullName>
    </submittedName>
</protein>
<dbReference type="PROSITE" id="PS51158">
    <property type="entry name" value="ALPHA_KINASE"/>
    <property type="match status" value="1"/>
</dbReference>
<evidence type="ECO:0000313" key="7">
    <source>
        <dbReference type="Proteomes" id="UP000550059"/>
    </source>
</evidence>
<feature type="compositionally biased region" description="Polar residues" evidence="4">
    <location>
        <begin position="583"/>
        <end position="596"/>
    </location>
</feature>
<dbReference type="InterPro" id="IPR011009">
    <property type="entry name" value="Kinase-like_dom_sf"/>
</dbReference>
<comment type="caution">
    <text evidence="6">The sequence shown here is derived from an EMBL/GenBank/DDBJ whole genome shotgun (WGS) entry which is preliminary data.</text>
</comment>
<dbReference type="EMBL" id="VXAS01012134">
    <property type="protein sequence ID" value="NXL19729.1"/>
    <property type="molecule type" value="Genomic_DNA"/>
</dbReference>
<evidence type="ECO:0000256" key="1">
    <source>
        <dbReference type="ARBA" id="ARBA00022527"/>
    </source>
</evidence>
<reference evidence="6 7" key="1">
    <citation type="submission" date="2019-09" db="EMBL/GenBank/DDBJ databases">
        <title>Bird 10,000 Genomes (B10K) Project - Family phase.</title>
        <authorList>
            <person name="Zhang G."/>
        </authorList>
    </citation>
    <scope>NUCLEOTIDE SEQUENCE [LARGE SCALE GENOMIC DNA]</scope>
    <source>
        <strain evidence="6">B10K-DU-001-45</strain>
        <tissue evidence="6">Muscle</tissue>
    </source>
</reference>
<dbReference type="AlphaFoldDB" id="A0A7L0QST8"/>
<sequence>ALLPEELRSLLEEAKEMKWPFVPERWQYKQELGPEDKTNLQDMISARLPDLLAFLKASIVVRDSSTATAVVFLLDRFLYWLDASSRLLRLAKGLHRLHPGAPISPQLLIRQARLAVNAGKLLKAEYILSSLINDNGATGTWRYAEESDRVLVQAVCLQIRGQILQKLGMWYEAAELVWASIVGYFQLPQPDKKGIATSLGIMADIFASMDEQDYAHFKTSADTDLSLLQEFNHRLLSAAEACKLAAAYSQYTPLFVLTAVNIRGMCLLSYSHSKDCPPEKREFYLSAAKESFEVGLLTKEEQSAITSRQELHSFIKAAFCLATVHRWLHGDSQELHGVTQLCREALGKLHSYSTSFPEEEDKGMLAREIMSLVAAVKRRLRVGGFPNSDARSYVPDSYKGSVQKPVLQGKTSFEKILAKHSQHHLSVCQVFEKTCRIHKTTLGEIQVGACITTLRTETKTMDTLCTAEDTAHQRSGAVKILGSPTAGNSSEGLSGQRKQDIGSGVMKISFEEEMEPLEMKINSEKDVFSRRQDRSQSTSSENSWCKLSKCSYSSSWEELSCNSSRESLRDGQQGQKGSVEEQCCTTEPDGSSQDTPLCSLPPRTWHPAPREPLRGSEGSPLHSSEECASRAGGMVEKELLYREELQEGRHRGRNSSKEKSKGSNNEFPSISCSVPTRQEEEKSFSCAELSCRTKDSSRQGSIGRFGWLHSGESEDSTGGPSFEAQPPPDRGPSAPSTNIGLKTGSHSSVPGWATKSAMLENRSLQVPQVDTQAETMDDTEFEFISLGDLIKDYSAALAPKHGATPSVPTAFPSLGKTPTTKHFDCATTEEDEEKSQDVLGSRGQSSSSLSSGITSALMATSCPVGSVPRGSGFAFMPGRVKEELLDARFLRDDDYRQLLAGVEHHWLVQRLMPTGIFRNKELHKAYSALLLKYSKKSGLWTGQETAVFIGDYLNVAKEGKQRNAFWIHFLHQEESLGRYVGKEYKEEKGLLHHFSDVERQMTAQYYVTEFNKRLYEQKVPTQIFYIPSAVLLILEDRIIKGCVSVEPYILGEFVKLSNNTRVVKNEYKATEYGLAYGHFCYEFSKGNDVVVDLQGWVTGNGKGLIYLTDPQIHSLNSKDSRSNFGRKGIYYFFNDQHAECNEICSCLSLTRPSVE</sequence>
<evidence type="ECO:0000259" key="5">
    <source>
        <dbReference type="PROSITE" id="PS51158"/>
    </source>
</evidence>
<organism evidence="6 7">
    <name type="scientific">Setophaga kirtlandii</name>
    <name type="common">Kirtland's warbler</name>
    <name type="synonym">Dendroica kirtlandii</name>
    <dbReference type="NCBI Taxonomy" id="298831"/>
    <lineage>
        <taxon>Eukaryota</taxon>
        <taxon>Metazoa</taxon>
        <taxon>Chordata</taxon>
        <taxon>Craniata</taxon>
        <taxon>Vertebrata</taxon>
        <taxon>Euteleostomi</taxon>
        <taxon>Archelosauria</taxon>
        <taxon>Archosauria</taxon>
        <taxon>Dinosauria</taxon>
        <taxon>Saurischia</taxon>
        <taxon>Theropoda</taxon>
        <taxon>Coelurosauria</taxon>
        <taxon>Aves</taxon>
        <taxon>Neognathae</taxon>
        <taxon>Neoaves</taxon>
        <taxon>Telluraves</taxon>
        <taxon>Australaves</taxon>
        <taxon>Passeriformes</taxon>
        <taxon>Passeroidea</taxon>
        <taxon>Parulidae</taxon>
        <taxon>Setophaga</taxon>
    </lineage>
</organism>
<dbReference type="GO" id="GO:0004674">
    <property type="term" value="F:protein serine/threonine kinase activity"/>
    <property type="evidence" value="ECO:0007669"/>
    <property type="project" value="UniProtKB-KW"/>
</dbReference>
<keyword evidence="7" id="KW-1185">Reference proteome</keyword>
<gene>
    <name evidence="6" type="primary">Alpk1</name>
    <name evidence="6" type="ORF">SETKIR_R14730</name>
</gene>
<dbReference type="GO" id="GO:0005524">
    <property type="term" value="F:ATP binding"/>
    <property type="evidence" value="ECO:0007669"/>
    <property type="project" value="InterPro"/>
</dbReference>
<dbReference type="Pfam" id="PF02816">
    <property type="entry name" value="Alpha_kinase"/>
    <property type="match status" value="1"/>
</dbReference>
<feature type="non-terminal residue" evidence="6">
    <location>
        <position position="1155"/>
    </location>
</feature>
<dbReference type="InterPro" id="IPR043529">
    <property type="entry name" value="ALPK1"/>
</dbReference>
<feature type="compositionally biased region" description="Basic and acidic residues" evidence="4">
    <location>
        <begin position="635"/>
        <end position="661"/>
    </location>
</feature>
<dbReference type="GO" id="GO:0045087">
    <property type="term" value="P:innate immune response"/>
    <property type="evidence" value="ECO:0007669"/>
    <property type="project" value="TreeGrafter"/>
</dbReference>
<dbReference type="Proteomes" id="UP000550059">
    <property type="component" value="Unassembled WGS sequence"/>
</dbReference>
<feature type="domain" description="Alpha-type protein kinase" evidence="5">
    <location>
        <begin position="932"/>
        <end position="1152"/>
    </location>
</feature>
<dbReference type="PANTHER" id="PTHR46747:SF1">
    <property type="entry name" value="ALPHA-PROTEIN KINASE 1"/>
    <property type="match status" value="1"/>
</dbReference>
<keyword evidence="1" id="KW-0723">Serine/threonine-protein kinase</keyword>
<feature type="region of interest" description="Disordered" evidence="4">
    <location>
        <begin position="480"/>
        <end position="501"/>
    </location>
</feature>
<feature type="non-terminal residue" evidence="6">
    <location>
        <position position="1"/>
    </location>
</feature>
<dbReference type="PANTHER" id="PTHR46747">
    <property type="entry name" value="ALPHA-PROTEIN KINASE 1"/>
    <property type="match status" value="1"/>
</dbReference>
<name>A0A7L0QST8_SETKR</name>